<dbReference type="EMBL" id="BK015578">
    <property type="protein sequence ID" value="DAE14223.1"/>
    <property type="molecule type" value="Genomic_DNA"/>
</dbReference>
<reference evidence="2" key="1">
    <citation type="journal article" date="2021" name="Proc. Natl. Acad. Sci. U.S.A.">
        <title>A Catalog of Tens of Thousands of Viruses from Human Metagenomes Reveals Hidden Associations with Chronic Diseases.</title>
        <authorList>
            <person name="Tisza M.J."/>
            <person name="Buck C.B."/>
        </authorList>
    </citation>
    <scope>NUCLEOTIDE SEQUENCE</scope>
    <source>
        <strain evidence="2">Ct0uL16</strain>
    </source>
</reference>
<name>A0A8S5Q4F1_9CAUD</name>
<comment type="subcellular location">
    <subcellularLocation>
        <location evidence="1">Cell envelope</location>
    </subcellularLocation>
</comment>
<dbReference type="InterPro" id="IPR013378">
    <property type="entry name" value="InlB-like_B-rpt"/>
</dbReference>
<protein>
    <submittedName>
        <fullName evidence="2">Uncharacterized protein</fullName>
    </submittedName>
</protein>
<evidence type="ECO:0000256" key="1">
    <source>
        <dbReference type="ARBA" id="ARBA00004196"/>
    </source>
</evidence>
<dbReference type="Pfam" id="PF09479">
    <property type="entry name" value="Flg_new"/>
    <property type="match status" value="1"/>
</dbReference>
<accession>A0A8S5Q4F1</accession>
<sequence length="410" mass="44807">MAEQTRRATTVVQTGTDWHNVAHACDDNVDTSYAYRSAKGNSACHVNGFNFNIPSNATISKITVGVKYYGSNSNAYLYVYLRSIASGRYIAAVEYLNKQSQTTAKYGRFDITAEQLQSYVNNNNIYSKNIINLINGGLHLRWVGSSYSSSYSSEVRIYDTFITVYYTVPYTVNFNGNGATGGSVASFSKNVGESFTLPANGFEKICKVTYDPNYSGSNIATGYSSATFKGWEDHGTLTAYDGVVYTYDKFDAPFYANTYADLFNEFAYNKQALLDHYVKYIVHGSEKRSATGSPRGVYNQTNVVSNLADDGGSTTLYAQWGDMSEVTLPTPTRDGYSFLGWYTSIIGGTRVGDGGASYTPNGDITLYAHWEKIIVPPEIISAAITYGGAQVSAQNKVPTGEGYLISVGIN</sequence>
<dbReference type="Gene3D" id="2.60.40.4270">
    <property type="entry name" value="Listeria-Bacteroides repeat domain"/>
    <property type="match status" value="1"/>
</dbReference>
<dbReference type="InterPro" id="IPR042229">
    <property type="entry name" value="Listeria/Bacterioides_rpt_sf"/>
</dbReference>
<proteinExistence type="predicted"/>
<dbReference type="NCBIfam" id="TIGR02543">
    <property type="entry name" value="List_Bact_rpt"/>
    <property type="match status" value="1"/>
</dbReference>
<organism evidence="2">
    <name type="scientific">Siphoviridae sp. ct0uL16</name>
    <dbReference type="NCBI Taxonomy" id="2825299"/>
    <lineage>
        <taxon>Viruses</taxon>
        <taxon>Duplodnaviria</taxon>
        <taxon>Heunggongvirae</taxon>
        <taxon>Uroviricota</taxon>
        <taxon>Caudoviricetes</taxon>
    </lineage>
</organism>
<evidence type="ECO:0000313" key="2">
    <source>
        <dbReference type="EMBL" id="DAE14223.1"/>
    </source>
</evidence>